<dbReference type="InterPro" id="IPR027417">
    <property type="entry name" value="P-loop_NTPase"/>
</dbReference>
<dbReference type="GO" id="GO:0016887">
    <property type="term" value="F:ATP hydrolysis activity"/>
    <property type="evidence" value="ECO:0007669"/>
    <property type="project" value="InterPro"/>
</dbReference>
<evidence type="ECO:0000259" key="7">
    <source>
        <dbReference type="PROSITE" id="PS50893"/>
    </source>
</evidence>
<keyword evidence="3" id="KW-0547">Nucleotide-binding</keyword>
<evidence type="ECO:0000259" key="8">
    <source>
        <dbReference type="PROSITE" id="PS51371"/>
    </source>
</evidence>
<dbReference type="InterPro" id="IPR051921">
    <property type="entry name" value="ABC_osmolyte_uptake_ATP-bind"/>
</dbReference>
<dbReference type="SMART" id="SM00116">
    <property type="entry name" value="CBS"/>
    <property type="match status" value="2"/>
</dbReference>
<dbReference type="GO" id="GO:0006865">
    <property type="term" value="P:amino acid transport"/>
    <property type="evidence" value="ECO:0007669"/>
    <property type="project" value="UniProtKB-KW"/>
</dbReference>
<dbReference type="InterPro" id="IPR005892">
    <property type="entry name" value="Gly-betaine_transp_ATP-bd"/>
</dbReference>
<dbReference type="Pfam" id="PF00005">
    <property type="entry name" value="ABC_tran"/>
    <property type="match status" value="1"/>
</dbReference>
<dbReference type="InterPro" id="IPR017871">
    <property type="entry name" value="ABC_transporter-like_CS"/>
</dbReference>
<dbReference type="PROSITE" id="PS00211">
    <property type="entry name" value="ABC_TRANSPORTER_1"/>
    <property type="match status" value="1"/>
</dbReference>
<dbReference type="GO" id="GO:0016020">
    <property type="term" value="C:membrane"/>
    <property type="evidence" value="ECO:0007669"/>
    <property type="project" value="InterPro"/>
</dbReference>
<dbReference type="GO" id="GO:0005524">
    <property type="term" value="F:ATP binding"/>
    <property type="evidence" value="ECO:0007669"/>
    <property type="project" value="UniProtKB-KW"/>
</dbReference>
<dbReference type="SMART" id="SM00382">
    <property type="entry name" value="AAA"/>
    <property type="match status" value="1"/>
</dbReference>
<feature type="domain" description="CBS" evidence="8">
    <location>
        <begin position="335"/>
        <end position="395"/>
    </location>
</feature>
<reference evidence="9 10" key="1">
    <citation type="submission" date="2019-02" db="EMBL/GenBank/DDBJ databases">
        <title>Thermus sp. a novel from hot spring.</title>
        <authorList>
            <person name="Zhao Z."/>
        </authorList>
    </citation>
    <scope>NUCLEOTIDE SEQUENCE [LARGE SCALE GENOMIC DNA]</scope>
    <source>
        <strain evidence="9 10">CFH 72773T</strain>
    </source>
</reference>
<dbReference type="PANTHER" id="PTHR43869">
    <property type="entry name" value="GLYCINE BETAINE/PROLINE BETAINE TRANSPORT SYSTEM ATP-BINDING PROTEIN PROV"/>
    <property type="match status" value="1"/>
</dbReference>
<dbReference type="FunFam" id="3.40.50.300:FF:000201">
    <property type="entry name" value="Glycine betaine/L-proline ABC transporter ATP-binding protein"/>
    <property type="match status" value="1"/>
</dbReference>
<evidence type="ECO:0000313" key="9">
    <source>
        <dbReference type="EMBL" id="TBH20217.1"/>
    </source>
</evidence>
<comment type="similarity">
    <text evidence="1">Belongs to the ABC transporter superfamily.</text>
</comment>
<dbReference type="GO" id="GO:0031460">
    <property type="term" value="P:glycine betaine transport"/>
    <property type="evidence" value="ECO:0007669"/>
    <property type="project" value="InterPro"/>
</dbReference>
<evidence type="ECO:0000256" key="4">
    <source>
        <dbReference type="ARBA" id="ARBA00022840"/>
    </source>
</evidence>
<dbReference type="InterPro" id="IPR003593">
    <property type="entry name" value="AAA+_ATPase"/>
</dbReference>
<dbReference type="RefSeq" id="WP_130842040.1">
    <property type="nucleotide sequence ID" value="NZ_SIJL01000008.1"/>
</dbReference>
<keyword evidence="10" id="KW-1185">Reference proteome</keyword>
<dbReference type="AlphaFoldDB" id="A0A4V2IV14"/>
<name>A0A4V2IV14_9DEIN</name>
<dbReference type="SUPFAM" id="SSF54631">
    <property type="entry name" value="CBS-domain pair"/>
    <property type="match status" value="1"/>
</dbReference>
<dbReference type="PROSITE" id="PS51371">
    <property type="entry name" value="CBS"/>
    <property type="match status" value="2"/>
</dbReference>
<dbReference type="NCBIfam" id="TIGR01186">
    <property type="entry name" value="proV"/>
    <property type="match status" value="1"/>
</dbReference>
<evidence type="ECO:0000256" key="6">
    <source>
        <dbReference type="PROSITE-ProRule" id="PRU00703"/>
    </source>
</evidence>
<proteinExistence type="inferred from homology"/>
<dbReference type="GO" id="GO:0006970">
    <property type="term" value="P:response to osmotic stress"/>
    <property type="evidence" value="ECO:0007669"/>
    <property type="project" value="UniProtKB-ARBA"/>
</dbReference>
<dbReference type="Gene3D" id="3.10.580.10">
    <property type="entry name" value="CBS-domain"/>
    <property type="match status" value="1"/>
</dbReference>
<feature type="domain" description="ABC transporter" evidence="7">
    <location>
        <begin position="4"/>
        <end position="262"/>
    </location>
</feature>
<evidence type="ECO:0000256" key="2">
    <source>
        <dbReference type="ARBA" id="ARBA00022448"/>
    </source>
</evidence>
<sequence>MSYIRLEEVYKVFGPRARQVVEALRQGLPPEKGRARHAVGLRGVSLEVREGELFVIMGLSGSGKSTLLRAVNRLVEPTAGRVWVGETEVTALPRGALLRFRQSTFGMVFQHFALLPHRTVLQNVAFPLELKGLPRGVREERARAWLERVGLRGYEGRYPAQLSGGQKQRVGLARALAADPPVLLMDEAFSALDPLIRREMQEELLRLQGELRKTVLFVTHDLDEALRLGDRIAILKDGAVVQVGTPEEILARPADAYVAAFVEGVSPAKVLRVEGLLREAVTVTLGREGVRAALRRMGQAGVGTAYVLDPQGRFLGVVRAERLAEALREGEAQDLSPHLEPLPALAPGQSLEEALPLFGRTPLPLPVVGEDGRFLGIVTRGRLLAALADRGGTPSKPAPPGVDSGA</sequence>
<keyword evidence="5" id="KW-0029">Amino-acid transport</keyword>
<organism evidence="9 10">
    <name type="scientific">Thermus thermamylovorans</name>
    <dbReference type="NCBI Taxonomy" id="2509362"/>
    <lineage>
        <taxon>Bacteria</taxon>
        <taxon>Thermotogati</taxon>
        <taxon>Deinococcota</taxon>
        <taxon>Deinococci</taxon>
        <taxon>Thermales</taxon>
        <taxon>Thermaceae</taxon>
        <taxon>Thermus</taxon>
    </lineage>
</organism>
<evidence type="ECO:0000256" key="5">
    <source>
        <dbReference type="ARBA" id="ARBA00022970"/>
    </source>
</evidence>
<dbReference type="Proteomes" id="UP000292858">
    <property type="component" value="Unassembled WGS sequence"/>
</dbReference>
<dbReference type="InterPro" id="IPR003439">
    <property type="entry name" value="ABC_transporter-like_ATP-bd"/>
</dbReference>
<accession>A0A4V2IV14</accession>
<dbReference type="Gene3D" id="3.40.50.300">
    <property type="entry name" value="P-loop containing nucleotide triphosphate hydrolases"/>
    <property type="match status" value="1"/>
</dbReference>
<gene>
    <name evidence="9" type="ORF">ETP66_07615</name>
</gene>
<dbReference type="EMBL" id="SIJL01000008">
    <property type="protein sequence ID" value="TBH20217.1"/>
    <property type="molecule type" value="Genomic_DNA"/>
</dbReference>
<dbReference type="PROSITE" id="PS50893">
    <property type="entry name" value="ABC_TRANSPORTER_2"/>
    <property type="match status" value="1"/>
</dbReference>
<dbReference type="PANTHER" id="PTHR43869:SF1">
    <property type="entry name" value="GLYCINE BETAINE_PROLINE BETAINE TRANSPORT SYSTEM ATP-BINDING PROTEIN PROV"/>
    <property type="match status" value="1"/>
</dbReference>
<protein>
    <submittedName>
        <fullName evidence="9">Glycine betaine/L-proline ABC transporter ATP-binding protein</fullName>
    </submittedName>
</protein>
<comment type="caution">
    <text evidence="9">The sequence shown here is derived from an EMBL/GenBank/DDBJ whole genome shotgun (WGS) entry which is preliminary data.</text>
</comment>
<dbReference type="InterPro" id="IPR046342">
    <property type="entry name" value="CBS_dom_sf"/>
</dbReference>
<dbReference type="SUPFAM" id="SSF52540">
    <property type="entry name" value="P-loop containing nucleoside triphosphate hydrolases"/>
    <property type="match status" value="1"/>
</dbReference>
<dbReference type="Pfam" id="PF00571">
    <property type="entry name" value="CBS"/>
    <property type="match status" value="2"/>
</dbReference>
<feature type="domain" description="CBS" evidence="8">
    <location>
        <begin position="276"/>
        <end position="333"/>
    </location>
</feature>
<dbReference type="InterPro" id="IPR000644">
    <property type="entry name" value="CBS_dom"/>
</dbReference>
<keyword evidence="4 9" id="KW-0067">ATP-binding</keyword>
<keyword evidence="6" id="KW-0129">CBS domain</keyword>
<evidence type="ECO:0000256" key="1">
    <source>
        <dbReference type="ARBA" id="ARBA00005417"/>
    </source>
</evidence>
<evidence type="ECO:0000313" key="10">
    <source>
        <dbReference type="Proteomes" id="UP000292858"/>
    </source>
</evidence>
<dbReference type="OrthoDB" id="9802264at2"/>
<evidence type="ECO:0000256" key="3">
    <source>
        <dbReference type="ARBA" id="ARBA00022741"/>
    </source>
</evidence>
<keyword evidence="2" id="KW-0813">Transport</keyword>